<evidence type="ECO:0000313" key="4">
    <source>
        <dbReference type="Proteomes" id="UP000054217"/>
    </source>
</evidence>
<dbReference type="Proteomes" id="UP000054217">
    <property type="component" value="Unassembled WGS sequence"/>
</dbReference>
<dbReference type="InParanoid" id="A0A0C3KCT3"/>
<name>A0A0C3KCT3_PISTI</name>
<dbReference type="AlphaFoldDB" id="A0A0C3KCT3"/>
<dbReference type="STRING" id="870435.A0A0C3KCT3"/>
<evidence type="ECO:0000256" key="1">
    <source>
        <dbReference type="SAM" id="Coils"/>
    </source>
</evidence>
<evidence type="ECO:0000256" key="2">
    <source>
        <dbReference type="SAM" id="MobiDB-lite"/>
    </source>
</evidence>
<dbReference type="OrthoDB" id="2709995at2759"/>
<sequence length="251" mass="27524">MSICQSRTPYNQDLLPNLTWAMSEELQVGSNNDDQAIQGKLAKHKRHKAMVQEDAQLTEEAWLEAERQEQAQLKVERAHTEAEAQRLEAACKAEEARKVAESQWADALVGGLTGTRSNVKVMSPHCLCCAQTNMPCLHSTDSKKRHLACNWCNELKECCWWPVEGETSQGASPGVDKGKRKADMTSPHAGEKKKRLQHPSAKVLKGAGDKEDSVEEGPSMKKTGAEAGACPVTGDQMECLITAVPKCNETV</sequence>
<dbReference type="HOGENOM" id="CLU_048923_1_0_1"/>
<accession>A0A0C3KCT3</accession>
<keyword evidence="4" id="KW-1185">Reference proteome</keyword>
<keyword evidence="1" id="KW-0175">Coiled coil</keyword>
<feature type="coiled-coil region" evidence="1">
    <location>
        <begin position="63"/>
        <end position="97"/>
    </location>
</feature>
<dbReference type="EMBL" id="KN831960">
    <property type="protein sequence ID" value="KIO07412.1"/>
    <property type="molecule type" value="Genomic_DNA"/>
</dbReference>
<evidence type="ECO:0000313" key="3">
    <source>
        <dbReference type="EMBL" id="KIO07412.1"/>
    </source>
</evidence>
<feature type="region of interest" description="Disordered" evidence="2">
    <location>
        <begin position="167"/>
        <end position="229"/>
    </location>
</feature>
<reference evidence="3 4" key="1">
    <citation type="submission" date="2014-04" db="EMBL/GenBank/DDBJ databases">
        <authorList>
            <consortium name="DOE Joint Genome Institute"/>
            <person name="Kuo A."/>
            <person name="Kohler A."/>
            <person name="Costa M.D."/>
            <person name="Nagy L.G."/>
            <person name="Floudas D."/>
            <person name="Copeland A."/>
            <person name="Barry K.W."/>
            <person name="Cichocki N."/>
            <person name="Veneault-Fourrey C."/>
            <person name="LaButti K."/>
            <person name="Lindquist E.A."/>
            <person name="Lipzen A."/>
            <person name="Lundell T."/>
            <person name="Morin E."/>
            <person name="Murat C."/>
            <person name="Sun H."/>
            <person name="Tunlid A."/>
            <person name="Henrissat B."/>
            <person name="Grigoriev I.V."/>
            <person name="Hibbett D.S."/>
            <person name="Martin F."/>
            <person name="Nordberg H.P."/>
            <person name="Cantor M.N."/>
            <person name="Hua S.X."/>
        </authorList>
    </citation>
    <scope>NUCLEOTIDE SEQUENCE [LARGE SCALE GENOMIC DNA]</scope>
    <source>
        <strain evidence="3 4">Marx 270</strain>
    </source>
</reference>
<gene>
    <name evidence="3" type="ORF">M404DRAFT_23922</name>
</gene>
<proteinExistence type="predicted"/>
<organism evidence="3 4">
    <name type="scientific">Pisolithus tinctorius Marx 270</name>
    <dbReference type="NCBI Taxonomy" id="870435"/>
    <lineage>
        <taxon>Eukaryota</taxon>
        <taxon>Fungi</taxon>
        <taxon>Dikarya</taxon>
        <taxon>Basidiomycota</taxon>
        <taxon>Agaricomycotina</taxon>
        <taxon>Agaricomycetes</taxon>
        <taxon>Agaricomycetidae</taxon>
        <taxon>Boletales</taxon>
        <taxon>Sclerodermatineae</taxon>
        <taxon>Pisolithaceae</taxon>
        <taxon>Pisolithus</taxon>
    </lineage>
</organism>
<protein>
    <submittedName>
        <fullName evidence="3">Uncharacterized protein</fullName>
    </submittedName>
</protein>
<reference evidence="4" key="2">
    <citation type="submission" date="2015-01" db="EMBL/GenBank/DDBJ databases">
        <title>Evolutionary Origins and Diversification of the Mycorrhizal Mutualists.</title>
        <authorList>
            <consortium name="DOE Joint Genome Institute"/>
            <consortium name="Mycorrhizal Genomics Consortium"/>
            <person name="Kohler A."/>
            <person name="Kuo A."/>
            <person name="Nagy L.G."/>
            <person name="Floudas D."/>
            <person name="Copeland A."/>
            <person name="Barry K.W."/>
            <person name="Cichocki N."/>
            <person name="Veneault-Fourrey C."/>
            <person name="LaButti K."/>
            <person name="Lindquist E.A."/>
            <person name="Lipzen A."/>
            <person name="Lundell T."/>
            <person name="Morin E."/>
            <person name="Murat C."/>
            <person name="Riley R."/>
            <person name="Ohm R."/>
            <person name="Sun H."/>
            <person name="Tunlid A."/>
            <person name="Henrissat B."/>
            <person name="Grigoriev I.V."/>
            <person name="Hibbett D.S."/>
            <person name="Martin F."/>
        </authorList>
    </citation>
    <scope>NUCLEOTIDE SEQUENCE [LARGE SCALE GENOMIC DNA]</scope>
    <source>
        <strain evidence="4">Marx 270</strain>
    </source>
</reference>